<keyword evidence="1" id="KW-0813">Transport</keyword>
<dbReference type="GO" id="GO:0005524">
    <property type="term" value="F:ATP binding"/>
    <property type="evidence" value="ECO:0007669"/>
    <property type="project" value="UniProtKB-KW"/>
</dbReference>
<dbReference type="InterPro" id="IPR003593">
    <property type="entry name" value="AAA+_ATPase"/>
</dbReference>
<dbReference type="RefSeq" id="WP_183701373.1">
    <property type="nucleotide sequence ID" value="NZ_JACHFE010000003.1"/>
</dbReference>
<evidence type="ECO:0000256" key="3">
    <source>
        <dbReference type="ARBA" id="ARBA00022741"/>
    </source>
</evidence>
<dbReference type="GO" id="GO:0016887">
    <property type="term" value="F:ATP hydrolysis activity"/>
    <property type="evidence" value="ECO:0007669"/>
    <property type="project" value="InterPro"/>
</dbReference>
<dbReference type="EC" id="3.6.3.-" evidence="11"/>
<proteinExistence type="predicted"/>
<dbReference type="InterPro" id="IPR027417">
    <property type="entry name" value="P-loop_NTPase"/>
</dbReference>
<keyword evidence="4" id="KW-0862">Zinc</keyword>
<comment type="caution">
    <text evidence="11">The sequence shown here is derived from an EMBL/GenBank/DDBJ whole genome shotgun (WGS) entry which is preliminary data.</text>
</comment>
<keyword evidence="12" id="KW-1185">Reference proteome</keyword>
<evidence type="ECO:0000313" key="12">
    <source>
        <dbReference type="Proteomes" id="UP000591735"/>
    </source>
</evidence>
<keyword evidence="6" id="KW-0864">Zinc transport</keyword>
<feature type="domain" description="ABC transporter" evidence="10">
    <location>
        <begin position="4"/>
        <end position="219"/>
    </location>
</feature>
<evidence type="ECO:0000256" key="8">
    <source>
        <dbReference type="ARBA" id="ARBA00023065"/>
    </source>
</evidence>
<evidence type="ECO:0000256" key="6">
    <source>
        <dbReference type="ARBA" id="ARBA00022906"/>
    </source>
</evidence>
<gene>
    <name evidence="11" type="ORF">HNR38_001456</name>
</gene>
<name>A0A840UCF9_9GAMM</name>
<evidence type="ECO:0000256" key="4">
    <source>
        <dbReference type="ARBA" id="ARBA00022833"/>
    </source>
</evidence>
<dbReference type="InterPro" id="IPR050153">
    <property type="entry name" value="Metal_Ion_Import_ABC"/>
</dbReference>
<keyword evidence="9" id="KW-0472">Membrane</keyword>
<accession>A0A840UCF9</accession>
<dbReference type="Proteomes" id="UP000591735">
    <property type="component" value="Unassembled WGS sequence"/>
</dbReference>
<dbReference type="PANTHER" id="PTHR42734">
    <property type="entry name" value="METAL TRANSPORT SYSTEM ATP-BINDING PROTEIN TM_0124-RELATED"/>
    <property type="match status" value="1"/>
</dbReference>
<dbReference type="Gene3D" id="3.40.50.300">
    <property type="entry name" value="P-loop containing nucleotide triphosphate hydrolases"/>
    <property type="match status" value="1"/>
</dbReference>
<dbReference type="EMBL" id="JACHFE010000003">
    <property type="protein sequence ID" value="MBB5320970.1"/>
    <property type="molecule type" value="Genomic_DNA"/>
</dbReference>
<dbReference type="GO" id="GO:0006829">
    <property type="term" value="P:zinc ion transport"/>
    <property type="evidence" value="ECO:0007669"/>
    <property type="project" value="UniProtKB-KW"/>
</dbReference>
<keyword evidence="11" id="KW-0378">Hydrolase</keyword>
<keyword evidence="3" id="KW-0547">Nucleotide-binding</keyword>
<dbReference type="InterPro" id="IPR017871">
    <property type="entry name" value="ABC_transporter-like_CS"/>
</dbReference>
<organism evidence="11 12">
    <name type="scientific">Marinobacter oulmenensis</name>
    <dbReference type="NCBI Taxonomy" id="643747"/>
    <lineage>
        <taxon>Bacteria</taxon>
        <taxon>Pseudomonadati</taxon>
        <taxon>Pseudomonadota</taxon>
        <taxon>Gammaproteobacteria</taxon>
        <taxon>Pseudomonadales</taxon>
        <taxon>Marinobacteraceae</taxon>
        <taxon>Marinobacter</taxon>
    </lineage>
</organism>
<dbReference type="GO" id="GO:0010043">
    <property type="term" value="P:response to zinc ion"/>
    <property type="evidence" value="ECO:0007669"/>
    <property type="project" value="TreeGrafter"/>
</dbReference>
<dbReference type="Pfam" id="PF00005">
    <property type="entry name" value="ABC_tran"/>
    <property type="match status" value="1"/>
</dbReference>
<evidence type="ECO:0000256" key="2">
    <source>
        <dbReference type="ARBA" id="ARBA00022475"/>
    </source>
</evidence>
<evidence type="ECO:0000313" key="11">
    <source>
        <dbReference type="EMBL" id="MBB5320970.1"/>
    </source>
</evidence>
<keyword evidence="7" id="KW-1278">Translocase</keyword>
<keyword evidence="8" id="KW-0406">Ion transport</keyword>
<sequence>MALIAARNLTIGFAGQPLLEQVNLDIRRGEILALLGPNGSGKTSLLRTLIGALPPSSGCISRQSGLVTGYVPQRLHIDETLPMTVNRFLQLPNRHPREKLQQALDQAGAPALGARQLSTLSGGQFQRVLLARAILEKPDLLLLDEASQGLDYAGIRQFYRQLEQIQQALDCAIVIVSHDLNLVMQSATRVACLSGTIVCQGSPDTVAGMAEYQSLFGLDSPSGHPATAGVYPIHPNCREA</sequence>
<evidence type="ECO:0000256" key="7">
    <source>
        <dbReference type="ARBA" id="ARBA00022967"/>
    </source>
</evidence>
<evidence type="ECO:0000256" key="1">
    <source>
        <dbReference type="ARBA" id="ARBA00022448"/>
    </source>
</evidence>
<protein>
    <submittedName>
        <fullName evidence="11">Zinc transport system ATP-binding protein</fullName>
        <ecNumber evidence="11">3.6.3.-</ecNumber>
    </submittedName>
</protein>
<dbReference type="InterPro" id="IPR003439">
    <property type="entry name" value="ABC_transporter-like_ATP-bd"/>
</dbReference>
<dbReference type="SMART" id="SM00382">
    <property type="entry name" value="AAA"/>
    <property type="match status" value="1"/>
</dbReference>
<dbReference type="SUPFAM" id="SSF52540">
    <property type="entry name" value="P-loop containing nucleoside triphosphate hydrolases"/>
    <property type="match status" value="1"/>
</dbReference>
<dbReference type="PROSITE" id="PS50893">
    <property type="entry name" value="ABC_TRANSPORTER_2"/>
    <property type="match status" value="1"/>
</dbReference>
<evidence type="ECO:0000259" key="10">
    <source>
        <dbReference type="PROSITE" id="PS50893"/>
    </source>
</evidence>
<dbReference type="PROSITE" id="PS00211">
    <property type="entry name" value="ABC_TRANSPORTER_1"/>
    <property type="match status" value="1"/>
</dbReference>
<evidence type="ECO:0000256" key="9">
    <source>
        <dbReference type="ARBA" id="ARBA00023136"/>
    </source>
</evidence>
<keyword evidence="2" id="KW-1003">Cell membrane</keyword>
<dbReference type="PANTHER" id="PTHR42734:SF9">
    <property type="entry name" value="ZINC IMPORT ATP-BINDING PROTEIN ZNUC"/>
    <property type="match status" value="1"/>
</dbReference>
<reference evidence="11 12" key="1">
    <citation type="submission" date="2020-08" db="EMBL/GenBank/DDBJ databases">
        <title>Genomic Encyclopedia of Type Strains, Phase IV (KMG-IV): sequencing the most valuable type-strain genomes for metagenomic binning, comparative biology and taxonomic classification.</title>
        <authorList>
            <person name="Goeker M."/>
        </authorList>
    </citation>
    <scope>NUCLEOTIDE SEQUENCE [LARGE SCALE GENOMIC DNA]</scope>
    <source>
        <strain evidence="11 12">DSM 22359</strain>
    </source>
</reference>
<dbReference type="AlphaFoldDB" id="A0A840UCF9"/>
<evidence type="ECO:0000256" key="5">
    <source>
        <dbReference type="ARBA" id="ARBA00022840"/>
    </source>
</evidence>
<keyword evidence="5 11" id="KW-0067">ATP-binding</keyword>